<dbReference type="Proteomes" id="UP000272560">
    <property type="component" value="Unassembled WGS sequence"/>
</dbReference>
<dbReference type="Gene3D" id="2.40.260.10">
    <property type="entry name" value="Sortase"/>
    <property type="match status" value="1"/>
</dbReference>
<name>A0A3A5LZ71_9MICC</name>
<feature type="signal peptide" evidence="3">
    <location>
        <begin position="1"/>
        <end position="30"/>
    </location>
</feature>
<dbReference type="InterPro" id="IPR042001">
    <property type="entry name" value="Sortase_F"/>
</dbReference>
<dbReference type="EMBL" id="QZVT01000010">
    <property type="protein sequence ID" value="RJT76924.1"/>
    <property type="molecule type" value="Genomic_DNA"/>
</dbReference>
<proteinExistence type="predicted"/>
<evidence type="ECO:0000313" key="5">
    <source>
        <dbReference type="Proteomes" id="UP000272560"/>
    </source>
</evidence>
<evidence type="ECO:0000256" key="1">
    <source>
        <dbReference type="ARBA" id="ARBA00022801"/>
    </source>
</evidence>
<evidence type="ECO:0000256" key="3">
    <source>
        <dbReference type="SAM" id="SignalP"/>
    </source>
</evidence>
<reference evidence="4 5" key="1">
    <citation type="submission" date="2018-09" db="EMBL/GenBank/DDBJ databases">
        <title>Novel species of Arthrobacter.</title>
        <authorList>
            <person name="Liu Q."/>
            <person name="Xin Y.-H."/>
        </authorList>
    </citation>
    <scope>NUCLEOTIDE SEQUENCE [LARGE SCALE GENOMIC DNA]</scope>
    <source>
        <strain evidence="4 5">Hz2</strain>
    </source>
</reference>
<gene>
    <name evidence="4" type="ORF">D6T63_15805</name>
</gene>
<feature type="compositionally biased region" description="Low complexity" evidence="2">
    <location>
        <begin position="29"/>
        <end position="80"/>
    </location>
</feature>
<dbReference type="InterPro" id="IPR023365">
    <property type="entry name" value="Sortase_dom-sf"/>
</dbReference>
<dbReference type="OrthoDB" id="525039at2"/>
<evidence type="ECO:0000256" key="2">
    <source>
        <dbReference type="SAM" id="MobiDB-lite"/>
    </source>
</evidence>
<keyword evidence="5" id="KW-1185">Reference proteome</keyword>
<dbReference type="SUPFAM" id="SSF63817">
    <property type="entry name" value="Sortase"/>
    <property type="match status" value="1"/>
</dbReference>
<feature type="region of interest" description="Disordered" evidence="2">
    <location>
        <begin position="29"/>
        <end position="83"/>
    </location>
</feature>
<accession>A0A3A5LZ71</accession>
<dbReference type="Pfam" id="PF04203">
    <property type="entry name" value="Sortase"/>
    <property type="match status" value="1"/>
</dbReference>
<comment type="caution">
    <text evidence="4">The sequence shown here is derived from an EMBL/GenBank/DDBJ whole genome shotgun (WGS) entry which is preliminary data.</text>
</comment>
<dbReference type="GO" id="GO:0016787">
    <property type="term" value="F:hydrolase activity"/>
    <property type="evidence" value="ECO:0007669"/>
    <property type="project" value="UniProtKB-KW"/>
</dbReference>
<keyword evidence="1" id="KW-0378">Hydrolase</keyword>
<dbReference type="CDD" id="cd05829">
    <property type="entry name" value="Sortase_F"/>
    <property type="match status" value="1"/>
</dbReference>
<evidence type="ECO:0000313" key="4">
    <source>
        <dbReference type="EMBL" id="RJT76924.1"/>
    </source>
</evidence>
<dbReference type="AlphaFoldDB" id="A0A3A5LZ71"/>
<sequence>MISSPSDRRKHHLVSAAVALLLLTGCSTSADTNTGNDTGTGTSAAPSATQSSAADPSTAATPPAANTAPTPAPVPVQGTASAPEQPAVLPASAPVSFSIPSIGAQSELLSTGLRDNRSLEVPPDGPGAPASWYDQSPTPGERGPAVLLGHVNATDGGPGIFADLRDLTTGDTIEVLRDDGSTATFTFDRGEQYPKNEFPTQTVYGNTTGSELRLITCDGYDPDTGEFDDNYVIYATLITQPD</sequence>
<dbReference type="InterPro" id="IPR005754">
    <property type="entry name" value="Sortase"/>
</dbReference>
<organism evidence="4 5">
    <name type="scientific">Arthrobacter cheniae</name>
    <dbReference type="NCBI Taxonomy" id="1258888"/>
    <lineage>
        <taxon>Bacteria</taxon>
        <taxon>Bacillati</taxon>
        <taxon>Actinomycetota</taxon>
        <taxon>Actinomycetes</taxon>
        <taxon>Micrococcales</taxon>
        <taxon>Micrococcaceae</taxon>
        <taxon>Arthrobacter</taxon>
    </lineage>
</organism>
<feature type="chain" id="PRO_5017441804" evidence="3">
    <location>
        <begin position="31"/>
        <end position="242"/>
    </location>
</feature>
<protein>
    <submittedName>
        <fullName evidence="4">Class F sortase</fullName>
    </submittedName>
</protein>
<keyword evidence="3" id="KW-0732">Signal</keyword>
<feature type="region of interest" description="Disordered" evidence="2">
    <location>
        <begin position="115"/>
        <end position="142"/>
    </location>
</feature>